<dbReference type="InterPro" id="IPR001789">
    <property type="entry name" value="Sig_transdc_resp-reg_receiver"/>
</dbReference>
<evidence type="ECO:0000256" key="9">
    <source>
        <dbReference type="ARBA" id="ARBA00022840"/>
    </source>
</evidence>
<dbReference type="PRINTS" id="PR00344">
    <property type="entry name" value="BCTRLSENSOR"/>
</dbReference>
<evidence type="ECO:0000259" key="17">
    <source>
        <dbReference type="PROSITE" id="PS50112"/>
    </source>
</evidence>
<dbReference type="SMART" id="SM00388">
    <property type="entry name" value="HisKA"/>
    <property type="match status" value="1"/>
</dbReference>
<dbReference type="GO" id="GO:0006355">
    <property type="term" value="P:regulation of DNA-templated transcription"/>
    <property type="evidence" value="ECO:0007669"/>
    <property type="project" value="InterPro"/>
</dbReference>
<keyword evidence="13" id="KW-0175">Coiled coil</keyword>
<evidence type="ECO:0000256" key="1">
    <source>
        <dbReference type="ARBA" id="ARBA00000085"/>
    </source>
</evidence>
<dbReference type="Gene3D" id="6.10.340.10">
    <property type="match status" value="1"/>
</dbReference>
<dbReference type="GO" id="GO:0009927">
    <property type="term" value="F:histidine phosphotransfer kinase activity"/>
    <property type="evidence" value="ECO:0007669"/>
    <property type="project" value="TreeGrafter"/>
</dbReference>
<feature type="coiled-coil region" evidence="13">
    <location>
        <begin position="459"/>
        <end position="497"/>
    </location>
</feature>
<dbReference type="Pfam" id="PF00512">
    <property type="entry name" value="HisKA"/>
    <property type="match status" value="1"/>
</dbReference>
<reference evidence="19 20" key="1">
    <citation type="submission" date="2018-05" db="EMBL/GenBank/DDBJ databases">
        <title>Paenibacillus flagellatus sp. nov., isolated from selenium mineral soil.</title>
        <authorList>
            <person name="Dai X."/>
        </authorList>
    </citation>
    <scope>NUCLEOTIDE SEQUENCE [LARGE SCALE GENOMIC DNA]</scope>
    <source>
        <strain evidence="19 20">DXL2</strain>
    </source>
</reference>
<dbReference type="InterPro" id="IPR003661">
    <property type="entry name" value="HisK_dim/P_dom"/>
</dbReference>
<dbReference type="InterPro" id="IPR035965">
    <property type="entry name" value="PAS-like_dom_sf"/>
</dbReference>
<name>A0A2V5K590_9BACL</name>
<feature type="coiled-coil region" evidence="13">
    <location>
        <begin position="256"/>
        <end position="295"/>
    </location>
</feature>
<proteinExistence type="predicted"/>
<gene>
    <name evidence="19" type="ORF">DLM86_19135</name>
</gene>
<evidence type="ECO:0000259" key="18">
    <source>
        <dbReference type="PROSITE" id="PS50885"/>
    </source>
</evidence>
<feature type="domain" description="PAS" evidence="17">
    <location>
        <begin position="490"/>
        <end position="529"/>
    </location>
</feature>
<dbReference type="NCBIfam" id="TIGR00229">
    <property type="entry name" value="sensory_box"/>
    <property type="match status" value="1"/>
</dbReference>
<evidence type="ECO:0000256" key="6">
    <source>
        <dbReference type="ARBA" id="ARBA00022679"/>
    </source>
</evidence>
<dbReference type="GO" id="GO:0005524">
    <property type="term" value="F:ATP binding"/>
    <property type="evidence" value="ECO:0007669"/>
    <property type="project" value="UniProtKB-KW"/>
</dbReference>
<dbReference type="Proteomes" id="UP000247476">
    <property type="component" value="Unassembled WGS sequence"/>
</dbReference>
<dbReference type="Gene3D" id="3.30.565.10">
    <property type="entry name" value="Histidine kinase-like ATPase, C-terminal domain"/>
    <property type="match status" value="1"/>
</dbReference>
<evidence type="ECO:0000256" key="7">
    <source>
        <dbReference type="ARBA" id="ARBA00022741"/>
    </source>
</evidence>
<dbReference type="Pfam" id="PF00072">
    <property type="entry name" value="Response_reg"/>
    <property type="match status" value="1"/>
</dbReference>
<dbReference type="InterPro" id="IPR003660">
    <property type="entry name" value="HAMP_dom"/>
</dbReference>
<keyword evidence="4" id="KW-1003">Cell membrane</keyword>
<accession>A0A2V5K590</accession>
<dbReference type="SUPFAM" id="SSF158472">
    <property type="entry name" value="HAMP domain-like"/>
    <property type="match status" value="1"/>
</dbReference>
<dbReference type="SMART" id="SM00091">
    <property type="entry name" value="PAS"/>
    <property type="match status" value="1"/>
</dbReference>
<evidence type="ECO:0000256" key="12">
    <source>
        <dbReference type="PROSITE-ProRule" id="PRU00169"/>
    </source>
</evidence>
<comment type="catalytic activity">
    <reaction evidence="1">
        <text>ATP + protein L-histidine = ADP + protein N-phospho-L-histidine.</text>
        <dbReference type="EC" id="2.7.13.3"/>
    </reaction>
</comment>
<dbReference type="PROSITE" id="PS50112">
    <property type="entry name" value="PAS"/>
    <property type="match status" value="1"/>
</dbReference>
<dbReference type="InterPro" id="IPR004358">
    <property type="entry name" value="Sig_transdc_His_kin-like_C"/>
</dbReference>
<dbReference type="Gene3D" id="1.10.287.130">
    <property type="match status" value="1"/>
</dbReference>
<dbReference type="PROSITE" id="PS50110">
    <property type="entry name" value="RESPONSE_REGULATORY"/>
    <property type="match status" value="1"/>
</dbReference>
<keyword evidence="7" id="KW-0547">Nucleotide-binding</keyword>
<dbReference type="InterPro" id="IPR003594">
    <property type="entry name" value="HATPase_dom"/>
</dbReference>
<evidence type="ECO:0000256" key="14">
    <source>
        <dbReference type="SAM" id="Phobius"/>
    </source>
</evidence>
<evidence type="ECO:0000259" key="16">
    <source>
        <dbReference type="PROSITE" id="PS50110"/>
    </source>
</evidence>
<evidence type="ECO:0000256" key="2">
    <source>
        <dbReference type="ARBA" id="ARBA00004651"/>
    </source>
</evidence>
<keyword evidence="10" id="KW-0902">Two-component regulatory system</keyword>
<organism evidence="19 20">
    <name type="scientific">Paenibacillus flagellatus</name>
    <dbReference type="NCBI Taxonomy" id="2211139"/>
    <lineage>
        <taxon>Bacteria</taxon>
        <taxon>Bacillati</taxon>
        <taxon>Bacillota</taxon>
        <taxon>Bacilli</taxon>
        <taxon>Bacillales</taxon>
        <taxon>Paenibacillaceae</taxon>
        <taxon>Paenibacillus</taxon>
    </lineage>
</organism>
<dbReference type="CDD" id="cd00075">
    <property type="entry name" value="HATPase"/>
    <property type="match status" value="1"/>
</dbReference>
<dbReference type="Gene3D" id="3.30.450.20">
    <property type="entry name" value="PAS domain"/>
    <property type="match status" value="1"/>
</dbReference>
<dbReference type="PANTHER" id="PTHR43047:SF72">
    <property type="entry name" value="OSMOSENSING HISTIDINE PROTEIN KINASE SLN1"/>
    <property type="match status" value="1"/>
</dbReference>
<dbReference type="SUPFAM" id="SSF55874">
    <property type="entry name" value="ATPase domain of HSP90 chaperone/DNA topoisomerase II/histidine kinase"/>
    <property type="match status" value="1"/>
</dbReference>
<dbReference type="FunFam" id="1.10.287.130:FF:000001">
    <property type="entry name" value="Two-component sensor histidine kinase"/>
    <property type="match status" value="1"/>
</dbReference>
<dbReference type="GO" id="GO:0000155">
    <property type="term" value="F:phosphorelay sensor kinase activity"/>
    <property type="evidence" value="ECO:0007669"/>
    <property type="project" value="InterPro"/>
</dbReference>
<dbReference type="InterPro" id="IPR005467">
    <property type="entry name" value="His_kinase_dom"/>
</dbReference>
<dbReference type="FunFam" id="3.30.565.10:FF:000006">
    <property type="entry name" value="Sensor histidine kinase WalK"/>
    <property type="match status" value="1"/>
</dbReference>
<dbReference type="SUPFAM" id="SSF52172">
    <property type="entry name" value="CheY-like"/>
    <property type="match status" value="1"/>
</dbReference>
<dbReference type="GO" id="GO:0005886">
    <property type="term" value="C:plasma membrane"/>
    <property type="evidence" value="ECO:0007669"/>
    <property type="project" value="UniProtKB-SubCell"/>
</dbReference>
<dbReference type="SMART" id="SM00448">
    <property type="entry name" value="REC"/>
    <property type="match status" value="1"/>
</dbReference>
<dbReference type="SUPFAM" id="SSF55781">
    <property type="entry name" value="GAF domain-like"/>
    <property type="match status" value="1"/>
</dbReference>
<evidence type="ECO:0000256" key="5">
    <source>
        <dbReference type="ARBA" id="ARBA00022553"/>
    </source>
</evidence>
<dbReference type="SUPFAM" id="SSF47384">
    <property type="entry name" value="Homodimeric domain of signal transducing histidine kinase"/>
    <property type="match status" value="1"/>
</dbReference>
<keyword evidence="8" id="KW-0418">Kinase</keyword>
<keyword evidence="9" id="KW-0067">ATP-binding</keyword>
<dbReference type="SUPFAM" id="SSF55785">
    <property type="entry name" value="PYP-like sensor domain (PAS domain)"/>
    <property type="match status" value="1"/>
</dbReference>
<dbReference type="CDD" id="cd00130">
    <property type="entry name" value="PAS"/>
    <property type="match status" value="1"/>
</dbReference>
<feature type="modified residue" description="4-aspartylphosphate" evidence="12">
    <location>
        <position position="895"/>
    </location>
</feature>
<dbReference type="SMART" id="SM00387">
    <property type="entry name" value="HATPase_c"/>
    <property type="match status" value="1"/>
</dbReference>
<sequence length="1009" mass="114017">MIIRTNSVAMKVSRWIGAVVLAFALLVTAAGLYVNRHISDGREKLERNVADQQLVQTLYAESQSVVSDLRAYLAFGRDEFLTQFMEKRKRLDAGLAEAAGHFDSRGYGETFADEWNAIRRSWSSYVQTSDTVIDLKKRGDMDEIANMSRTSTTSSVNDMAQHFGSILAGQSEAVDRLLEDNRKRTESLVWLSVLVVAGAAMMGWMLVRYLRRTVLAPVVEADTAVNRIAGGEYVEVTPSGRNDELGRLMRGIHFMSNELKRRHVALQETNKELTMQRDLLEAQNEEITAQQLEQQEMLLKLTDRERELELINTYQEKLTGFVEMKSFLHHSIAALLQALRQDAAVLVAPNPETGAYDVVYSYGYPPGALPSSYGELFGPGRRVLDEKQPIYRKRTLASDERGIHGGYDTALDQYYPLLDEHSQVIGLLLLTAYGACDTNDALLRQTKGLVRQFALAYLAQTTNEERRRQAYLLEELNEELSQERDGLQQQRDLVRRIIESIHEGMIMCDAAGRIVFSNRRMDELFGFDRFAASNIRDFCRHLEEFCPHKSQLCDFTEAVMSGSLDQLQERFTHVREDGREDHFELYVSSIADPIDNTRSFLFVFRDRTNEELADEAKNEFISIVSHELRTPLASVLGFMEILLNRDVPKEKQHKYMETIYKEANRLSNLINDFLDLQRMESGKQSYHMVPTDVSALVHDVAEQWHGKQGHRIELEAEPGLLVTADVDRLTQVMHNLISNAVKYSPGADKVAVSVRREGEDAVIEVRDSGLGIPDDAKEKLFNKFYRVDNSDRRQIGGTGLGLAIVKEIVDSHRGTLSFDSELGRGSTFRVRLKTYRVSGLGGKVVVLEDDDNLSKLIAVAFEKLQVPTVQIRSAEDAILSLREPGNRPPLLCIVDIQLEGAKSGWDFIAELLARPDCSHTPVIVSTVLEPPKHFLETDTEKYLRKPFTVDRLLELASGMLESRPDRSPPVVFPVQDEAAIASTLLEKGIRVADLKIKKDIIEVEVKKDD</sequence>
<evidence type="ECO:0000259" key="15">
    <source>
        <dbReference type="PROSITE" id="PS50109"/>
    </source>
</evidence>
<dbReference type="RefSeq" id="WP_110841652.1">
    <property type="nucleotide sequence ID" value="NZ_QJVJ01000008.1"/>
</dbReference>
<dbReference type="InterPro" id="IPR036890">
    <property type="entry name" value="HATPase_C_sf"/>
</dbReference>
<dbReference type="InterPro" id="IPR011006">
    <property type="entry name" value="CheY-like_superfamily"/>
</dbReference>
<feature type="domain" description="Response regulatory" evidence="16">
    <location>
        <begin position="843"/>
        <end position="960"/>
    </location>
</feature>
<evidence type="ECO:0000256" key="3">
    <source>
        <dbReference type="ARBA" id="ARBA00012438"/>
    </source>
</evidence>
<dbReference type="PROSITE" id="PS50885">
    <property type="entry name" value="HAMP"/>
    <property type="match status" value="1"/>
</dbReference>
<evidence type="ECO:0000256" key="11">
    <source>
        <dbReference type="ARBA" id="ARBA00023136"/>
    </source>
</evidence>
<dbReference type="EMBL" id="QJVJ01000008">
    <property type="protein sequence ID" value="PYI53104.1"/>
    <property type="molecule type" value="Genomic_DNA"/>
</dbReference>
<keyword evidence="5 12" id="KW-0597">Phosphoprotein</keyword>
<dbReference type="InterPro" id="IPR013767">
    <property type="entry name" value="PAS_fold"/>
</dbReference>
<keyword evidence="14" id="KW-1133">Transmembrane helix</keyword>
<evidence type="ECO:0000256" key="8">
    <source>
        <dbReference type="ARBA" id="ARBA00022777"/>
    </source>
</evidence>
<evidence type="ECO:0000313" key="19">
    <source>
        <dbReference type="EMBL" id="PYI53104.1"/>
    </source>
</evidence>
<dbReference type="EC" id="2.7.13.3" evidence="3"/>
<dbReference type="CDD" id="cd00082">
    <property type="entry name" value="HisKA"/>
    <property type="match status" value="1"/>
</dbReference>
<dbReference type="Gene3D" id="3.40.50.2300">
    <property type="match status" value="1"/>
</dbReference>
<keyword evidence="11 14" id="KW-0472">Membrane</keyword>
<feature type="transmembrane region" description="Helical" evidence="14">
    <location>
        <begin position="188"/>
        <end position="207"/>
    </location>
</feature>
<dbReference type="InterPro" id="IPR000014">
    <property type="entry name" value="PAS"/>
</dbReference>
<dbReference type="OrthoDB" id="9813151at2"/>
<evidence type="ECO:0000256" key="4">
    <source>
        <dbReference type="ARBA" id="ARBA00022475"/>
    </source>
</evidence>
<dbReference type="InterPro" id="IPR036097">
    <property type="entry name" value="HisK_dim/P_sf"/>
</dbReference>
<keyword evidence="14" id="KW-0812">Transmembrane</keyword>
<dbReference type="PROSITE" id="PS50109">
    <property type="entry name" value="HIS_KIN"/>
    <property type="match status" value="1"/>
</dbReference>
<keyword evidence="6" id="KW-0808">Transferase</keyword>
<protein>
    <recommendedName>
        <fullName evidence="3">histidine kinase</fullName>
        <ecNumber evidence="3">2.7.13.3</ecNumber>
    </recommendedName>
</protein>
<feature type="domain" description="HAMP" evidence="18">
    <location>
        <begin position="212"/>
        <end position="264"/>
    </location>
</feature>
<comment type="caution">
    <text evidence="19">The sequence shown here is derived from an EMBL/GenBank/DDBJ whole genome shotgun (WGS) entry which is preliminary data.</text>
</comment>
<dbReference type="Pfam" id="PF02518">
    <property type="entry name" value="HATPase_c"/>
    <property type="match status" value="1"/>
</dbReference>
<comment type="subcellular location">
    <subcellularLocation>
        <location evidence="2">Cell membrane</location>
        <topology evidence="2">Multi-pass membrane protein</topology>
    </subcellularLocation>
</comment>
<keyword evidence="20" id="KW-1185">Reference proteome</keyword>
<feature type="domain" description="Histidine kinase" evidence="15">
    <location>
        <begin position="623"/>
        <end position="836"/>
    </location>
</feature>
<dbReference type="Pfam" id="PF00989">
    <property type="entry name" value="PAS"/>
    <property type="match status" value="1"/>
</dbReference>
<evidence type="ECO:0000313" key="20">
    <source>
        <dbReference type="Proteomes" id="UP000247476"/>
    </source>
</evidence>
<dbReference type="AlphaFoldDB" id="A0A2V5K590"/>
<feature type="transmembrane region" description="Helical" evidence="14">
    <location>
        <begin position="15"/>
        <end position="34"/>
    </location>
</feature>
<evidence type="ECO:0000256" key="13">
    <source>
        <dbReference type="SAM" id="Coils"/>
    </source>
</evidence>
<evidence type="ECO:0000256" key="10">
    <source>
        <dbReference type="ARBA" id="ARBA00023012"/>
    </source>
</evidence>
<dbReference type="PANTHER" id="PTHR43047">
    <property type="entry name" value="TWO-COMPONENT HISTIDINE PROTEIN KINASE"/>
    <property type="match status" value="1"/>
</dbReference>